<evidence type="ECO:0000313" key="5">
    <source>
        <dbReference type="Proteomes" id="UP001501495"/>
    </source>
</evidence>
<dbReference type="PROSITE" id="PS51186">
    <property type="entry name" value="GNAT"/>
    <property type="match status" value="1"/>
</dbReference>
<dbReference type="PANTHER" id="PTHR43072">
    <property type="entry name" value="N-ACETYLTRANSFERASE"/>
    <property type="match status" value="1"/>
</dbReference>
<reference evidence="5" key="1">
    <citation type="journal article" date="2019" name="Int. J. Syst. Evol. Microbiol.">
        <title>The Global Catalogue of Microorganisms (GCM) 10K type strain sequencing project: providing services to taxonomists for standard genome sequencing and annotation.</title>
        <authorList>
            <consortium name="The Broad Institute Genomics Platform"/>
            <consortium name="The Broad Institute Genome Sequencing Center for Infectious Disease"/>
            <person name="Wu L."/>
            <person name="Ma J."/>
        </authorList>
    </citation>
    <scope>NUCLEOTIDE SEQUENCE [LARGE SCALE GENOMIC DNA]</scope>
    <source>
        <strain evidence="5">JCM 16703</strain>
    </source>
</reference>
<dbReference type="InterPro" id="IPR016181">
    <property type="entry name" value="Acyl_CoA_acyltransferase"/>
</dbReference>
<dbReference type="Pfam" id="PF00583">
    <property type="entry name" value="Acetyltransf_1"/>
    <property type="match status" value="1"/>
</dbReference>
<comment type="caution">
    <text evidence="4">The sequence shown here is derived from an EMBL/GenBank/DDBJ whole genome shotgun (WGS) entry which is preliminary data.</text>
</comment>
<feature type="domain" description="N-acetyltransferase" evidence="3">
    <location>
        <begin position="12"/>
        <end position="176"/>
    </location>
</feature>
<accession>A0ABP7Y2U3</accession>
<dbReference type="SUPFAM" id="SSF55729">
    <property type="entry name" value="Acyl-CoA N-acyltransferases (Nat)"/>
    <property type="match status" value="1"/>
</dbReference>
<keyword evidence="1" id="KW-0808">Transferase</keyword>
<dbReference type="Gene3D" id="3.40.630.30">
    <property type="match status" value="1"/>
</dbReference>
<dbReference type="Proteomes" id="UP001501495">
    <property type="component" value="Unassembled WGS sequence"/>
</dbReference>
<name>A0ABP7Y2U3_9ACTN</name>
<evidence type="ECO:0000256" key="2">
    <source>
        <dbReference type="ARBA" id="ARBA00023315"/>
    </source>
</evidence>
<dbReference type="EMBL" id="BAAAZH010000036">
    <property type="protein sequence ID" value="GAA4129602.1"/>
    <property type="molecule type" value="Genomic_DNA"/>
</dbReference>
<organism evidence="4 5">
    <name type="scientific">Nocardioides fonticola</name>
    <dbReference type="NCBI Taxonomy" id="450363"/>
    <lineage>
        <taxon>Bacteria</taxon>
        <taxon>Bacillati</taxon>
        <taxon>Actinomycetota</taxon>
        <taxon>Actinomycetes</taxon>
        <taxon>Propionibacteriales</taxon>
        <taxon>Nocardioidaceae</taxon>
        <taxon>Nocardioides</taxon>
    </lineage>
</organism>
<evidence type="ECO:0000259" key="3">
    <source>
        <dbReference type="PROSITE" id="PS51186"/>
    </source>
</evidence>
<evidence type="ECO:0000256" key="1">
    <source>
        <dbReference type="ARBA" id="ARBA00022679"/>
    </source>
</evidence>
<dbReference type="CDD" id="cd04301">
    <property type="entry name" value="NAT_SF"/>
    <property type="match status" value="1"/>
</dbReference>
<evidence type="ECO:0000313" key="4">
    <source>
        <dbReference type="EMBL" id="GAA4129602.1"/>
    </source>
</evidence>
<dbReference type="PANTHER" id="PTHR43072:SF23">
    <property type="entry name" value="UPF0039 PROTEIN C11D3.02C"/>
    <property type="match status" value="1"/>
</dbReference>
<proteinExistence type="predicted"/>
<keyword evidence="2" id="KW-0012">Acyltransferase</keyword>
<keyword evidence="5" id="KW-1185">Reference proteome</keyword>
<protein>
    <submittedName>
        <fullName evidence="4">GNAT family N-acetyltransferase</fullName>
    </submittedName>
</protein>
<gene>
    <name evidence="4" type="ORF">GCM10022215_42350</name>
</gene>
<sequence>MADTPISAEDPTAIISMTEAHWPEVAAVFETGIATGHATFETEAPTWEAFSAARPAEHRHVAVDAAGRVLGWTAVSPISTRAVYAGVVEHGLYVHPDARGRGIGPRLLQALINSTEEAGIWTIQSGIFPENTVSLAVHEAARFRVVGTRERLGRMRVGPMAGQWRDVVLVERRSALAGV</sequence>
<dbReference type="RefSeq" id="WP_344735530.1">
    <property type="nucleotide sequence ID" value="NZ_BAAAZH010000036.1"/>
</dbReference>
<dbReference type="InterPro" id="IPR000182">
    <property type="entry name" value="GNAT_dom"/>
</dbReference>